<dbReference type="Proteomes" id="UP000663814">
    <property type="component" value="Unassembled WGS sequence"/>
</dbReference>
<accession>A0ABS7XC93</accession>
<evidence type="ECO:0000313" key="1">
    <source>
        <dbReference type="EMBL" id="MBZ9613166.1"/>
    </source>
</evidence>
<dbReference type="EMBL" id="JAERPS020000006">
    <property type="protein sequence ID" value="MBZ9613166.1"/>
    <property type="molecule type" value="Genomic_DNA"/>
</dbReference>
<comment type="caution">
    <text evidence="1">The sequence shown here is derived from an EMBL/GenBank/DDBJ whole genome shotgun (WGS) entry which is preliminary data.</text>
</comment>
<keyword evidence="2" id="KW-1185">Reference proteome</keyword>
<name>A0ABS7XC93_9GAMM</name>
<gene>
    <name evidence="1" type="ORF">I4W93_016370</name>
</gene>
<sequence>MNITNTERAVKEAMNFALTAALKKSPRSGFGWVLLDGQGRYLDSNSMIIGADLLKLSMSVERFSTTFRHLVLTSDPVTAMIDQERLIQALASSECKTITIGFCSDVQRDTPWQQWLSTWKGRVYNLPHTQLTEMLSAGPNKVLLNGLPWLTSISTANLHGAPLKLIEFKNEFGFSAYIRELANQSSVILYTASQKDILECLDKKNFSEADQLICEVDSLARLESILRYCAMEKRTSAVILCDIEFLQQLVCAGKCDEIVHHLGLISAEPADVQLQQWTIPFDLWSIITSDAIGKCLRLVLRRNKTDAITAPEYRINNS</sequence>
<organism evidence="1 2">
    <name type="scientific">Rheinheimera maricola</name>
    <dbReference type="NCBI Taxonomy" id="2793282"/>
    <lineage>
        <taxon>Bacteria</taxon>
        <taxon>Pseudomonadati</taxon>
        <taxon>Pseudomonadota</taxon>
        <taxon>Gammaproteobacteria</taxon>
        <taxon>Chromatiales</taxon>
        <taxon>Chromatiaceae</taxon>
        <taxon>Rheinheimera</taxon>
    </lineage>
</organism>
<dbReference type="RefSeq" id="WP_205311867.1">
    <property type="nucleotide sequence ID" value="NZ_JAERPS020000006.1"/>
</dbReference>
<evidence type="ECO:0000313" key="2">
    <source>
        <dbReference type="Proteomes" id="UP000663814"/>
    </source>
</evidence>
<protein>
    <submittedName>
        <fullName evidence="1">Uncharacterized protein</fullName>
    </submittedName>
</protein>
<reference evidence="1 2" key="1">
    <citation type="submission" date="2020-12" db="EMBL/GenBank/DDBJ databases">
        <authorList>
            <person name="Ruan W."/>
            <person name="Khan S.A."/>
            <person name="Jeon C.O."/>
        </authorList>
    </citation>
    <scope>NUCLEOTIDE SEQUENCE [LARGE SCALE GENOMIC DNA]</scope>
    <source>
        <strain evidence="1 2">MA-13</strain>
    </source>
</reference>
<reference evidence="1 2" key="2">
    <citation type="submission" date="2021-08" db="EMBL/GenBank/DDBJ databases">
        <title>Rheinheimera aquimaris sp. nov., isolated from seawater of the East Sea in Korea.</title>
        <authorList>
            <person name="Kim K.H."/>
            <person name="Wenting R."/>
            <person name="Kim K.R."/>
            <person name="Jeon C.O."/>
        </authorList>
    </citation>
    <scope>NUCLEOTIDE SEQUENCE [LARGE SCALE GENOMIC DNA]</scope>
    <source>
        <strain evidence="1 2">MA-13</strain>
    </source>
</reference>
<proteinExistence type="predicted"/>